<feature type="compositionally biased region" description="Polar residues" evidence="1">
    <location>
        <begin position="131"/>
        <end position="142"/>
    </location>
</feature>
<feature type="compositionally biased region" description="Basic and acidic residues" evidence="1">
    <location>
        <begin position="279"/>
        <end position="294"/>
    </location>
</feature>
<dbReference type="AlphaFoldDB" id="A0AAN8PPG8"/>
<reference evidence="2 3" key="1">
    <citation type="submission" date="2019-10" db="EMBL/GenBank/DDBJ databases">
        <authorList>
            <person name="Palmer J.M."/>
        </authorList>
    </citation>
    <scope>NUCLEOTIDE SEQUENCE [LARGE SCALE GENOMIC DNA]</scope>
    <source>
        <strain evidence="2 3">TWF506</strain>
    </source>
</reference>
<feature type="compositionally biased region" description="Low complexity" evidence="1">
    <location>
        <begin position="170"/>
        <end position="181"/>
    </location>
</feature>
<feature type="compositionally biased region" description="Low complexity" evidence="1">
    <location>
        <begin position="7"/>
        <end position="26"/>
    </location>
</feature>
<feature type="compositionally biased region" description="Basic and acidic residues" evidence="1">
    <location>
        <begin position="120"/>
        <end position="130"/>
    </location>
</feature>
<feature type="compositionally biased region" description="Basic residues" evidence="1">
    <location>
        <begin position="254"/>
        <end position="273"/>
    </location>
</feature>
<protein>
    <submittedName>
        <fullName evidence="2">Uncharacterized protein</fullName>
    </submittedName>
</protein>
<feature type="compositionally biased region" description="Basic residues" evidence="1">
    <location>
        <begin position="368"/>
        <end position="378"/>
    </location>
</feature>
<keyword evidence="3" id="KW-1185">Reference proteome</keyword>
<feature type="compositionally biased region" description="Pro residues" evidence="1">
    <location>
        <begin position="355"/>
        <end position="366"/>
    </location>
</feature>
<feature type="region of interest" description="Disordered" evidence="1">
    <location>
        <begin position="353"/>
        <end position="381"/>
    </location>
</feature>
<comment type="caution">
    <text evidence="2">The sequence shown here is derived from an EMBL/GenBank/DDBJ whole genome shotgun (WGS) entry which is preliminary data.</text>
</comment>
<gene>
    <name evidence="2" type="ORF">TWF506_005284</name>
</gene>
<evidence type="ECO:0000256" key="1">
    <source>
        <dbReference type="SAM" id="MobiDB-lite"/>
    </source>
</evidence>
<feature type="compositionally biased region" description="Basic and acidic residues" evidence="1">
    <location>
        <begin position="157"/>
        <end position="169"/>
    </location>
</feature>
<dbReference type="EMBL" id="JAVHJM010000002">
    <property type="protein sequence ID" value="KAK6518123.1"/>
    <property type="molecule type" value="Genomic_DNA"/>
</dbReference>
<feature type="region of interest" description="Disordered" evidence="1">
    <location>
        <begin position="1"/>
        <end position="301"/>
    </location>
</feature>
<proteinExistence type="predicted"/>
<sequence>MSNQNMTVVPATATLASAPVAPAAVPKETLALAPRGAPATGLGRVPAPGPKEAPAVGRRGSPSAGPKQTASPGPKQAASSGPKQTHPRPKKVSFGPKKAPASEPKKPQAPIIDADGFETVVRKSRPEKPKQPTTQGQTNPGSQAKGGPSRKNPGGYKDYKGSKGPRKEPNNNNKTGNTTAGKGAGKQSPPNGKTQPAPKSCDPSTAVKGNGTAAKAASDPASLKPSTAPVVVAPTAPGDITNPAPVATVAVRNRPQKKRYKGGKKANGGKKGKNGGEGPESKEPKEPTREETPGKEPYVAPMRVPGLSYAAVARTASPTPERAVVAQVLVLKGEAPPTKVTITPAAATNAAAAPPAAPPAVLPAPASPKKKKGKKKGKGVTGTPYIPAEVIKRITVENSLDTTAVAKGETKAVGEAPQVEEITLLQPSGVAEPSAKVSPVGDQVVSRLFSTLKNVDAFMVSAELNAPCSSWIEHQQDVVLSTVAAGCCHVESALGQKDVFGLPGWSLFKGDPLVVTTARLPDILSGIEPLVSKRYKNWLNELGLSSFEVHFDSAEQRHEIKLFLRESFLVAAAGEE</sequence>
<evidence type="ECO:0000313" key="3">
    <source>
        <dbReference type="Proteomes" id="UP001307849"/>
    </source>
</evidence>
<organism evidence="2 3">
    <name type="scientific">Arthrobotrys conoides</name>
    <dbReference type="NCBI Taxonomy" id="74498"/>
    <lineage>
        <taxon>Eukaryota</taxon>
        <taxon>Fungi</taxon>
        <taxon>Dikarya</taxon>
        <taxon>Ascomycota</taxon>
        <taxon>Pezizomycotina</taxon>
        <taxon>Orbiliomycetes</taxon>
        <taxon>Orbiliales</taxon>
        <taxon>Orbiliaceae</taxon>
        <taxon>Arthrobotrys</taxon>
    </lineage>
</organism>
<accession>A0AAN8PPG8</accession>
<evidence type="ECO:0000313" key="2">
    <source>
        <dbReference type="EMBL" id="KAK6518123.1"/>
    </source>
</evidence>
<feature type="compositionally biased region" description="Polar residues" evidence="1">
    <location>
        <begin position="66"/>
        <end position="83"/>
    </location>
</feature>
<name>A0AAN8PPG8_9PEZI</name>
<dbReference type="Proteomes" id="UP001307849">
    <property type="component" value="Unassembled WGS sequence"/>
</dbReference>